<feature type="transmembrane region" description="Helical" evidence="1">
    <location>
        <begin position="132"/>
        <end position="150"/>
    </location>
</feature>
<sequence length="161" mass="17498">MTKLNTNQWLAVVLALFAAAYLAMAWQVPTFPLPRPVDSDLFPKVLGAALLLLSIFLFFEKPGAIAGADEIDSDASRHGPLWLTPWARVIVTALAIAAYAFLLVPLGFVLASTLLCVGLTAYYGYRRHGVNLLTSLGVVLALYLTMTRVMDVYLPTGVLPF</sequence>
<evidence type="ECO:0000256" key="1">
    <source>
        <dbReference type="SAM" id="Phobius"/>
    </source>
</evidence>
<dbReference type="InterPro" id="IPR009936">
    <property type="entry name" value="DUF1468"/>
</dbReference>
<dbReference type="Proteomes" id="UP000237647">
    <property type="component" value="Unassembled WGS sequence"/>
</dbReference>
<feature type="transmembrane region" description="Helical" evidence="1">
    <location>
        <begin position="41"/>
        <end position="59"/>
    </location>
</feature>
<evidence type="ECO:0000313" key="4">
    <source>
        <dbReference type="Proteomes" id="UP000237647"/>
    </source>
</evidence>
<feature type="domain" description="DUF1468" evidence="2">
    <location>
        <begin position="9"/>
        <end position="155"/>
    </location>
</feature>
<evidence type="ECO:0000259" key="2">
    <source>
        <dbReference type="Pfam" id="PF07331"/>
    </source>
</evidence>
<dbReference type="EMBL" id="PVTK01000010">
    <property type="protein sequence ID" value="PRY62725.1"/>
    <property type="molecule type" value="Genomic_DNA"/>
</dbReference>
<keyword evidence="4" id="KW-1185">Reference proteome</keyword>
<comment type="caution">
    <text evidence="3">The sequence shown here is derived from an EMBL/GenBank/DDBJ whole genome shotgun (WGS) entry which is preliminary data.</text>
</comment>
<feature type="transmembrane region" description="Helical" evidence="1">
    <location>
        <begin position="80"/>
        <end position="102"/>
    </location>
</feature>
<keyword evidence="1" id="KW-1133">Transmembrane helix</keyword>
<keyword evidence="1" id="KW-0812">Transmembrane</keyword>
<keyword evidence="1" id="KW-0472">Membrane</keyword>
<evidence type="ECO:0000313" key="3">
    <source>
        <dbReference type="EMBL" id="PRY62725.1"/>
    </source>
</evidence>
<dbReference type="OrthoDB" id="2426743at2"/>
<dbReference type="RefSeq" id="WP_106375829.1">
    <property type="nucleotide sequence ID" value="NZ_PVTK01000010.1"/>
</dbReference>
<name>A0A2T0UXR7_9GAMM</name>
<protein>
    <submittedName>
        <fullName evidence="3">Putative tricarboxylic transport membrane protein</fullName>
    </submittedName>
</protein>
<gene>
    <name evidence="3" type="ORF">B0H98_11011</name>
</gene>
<proteinExistence type="predicted"/>
<reference evidence="3 4" key="1">
    <citation type="submission" date="2018-03" db="EMBL/GenBank/DDBJ databases">
        <title>Genomic Encyclopedia of Type Strains, Phase III (KMG-III): the genomes of soil and plant-associated and newly described type strains.</title>
        <authorList>
            <person name="Whitman W."/>
        </authorList>
    </citation>
    <scope>NUCLEOTIDE SEQUENCE [LARGE SCALE GENOMIC DNA]</scope>
    <source>
        <strain evidence="3 4">CGMCC 1.12152</strain>
    </source>
</reference>
<organism evidence="3 4">
    <name type="scientific">Vreelandella songnenensis</name>
    <dbReference type="NCBI Taxonomy" id="1176243"/>
    <lineage>
        <taxon>Bacteria</taxon>
        <taxon>Pseudomonadati</taxon>
        <taxon>Pseudomonadota</taxon>
        <taxon>Gammaproteobacteria</taxon>
        <taxon>Oceanospirillales</taxon>
        <taxon>Halomonadaceae</taxon>
        <taxon>Vreelandella</taxon>
    </lineage>
</organism>
<accession>A0A2T0UXR7</accession>
<dbReference type="Pfam" id="PF07331">
    <property type="entry name" value="TctB"/>
    <property type="match status" value="1"/>
</dbReference>
<dbReference type="AlphaFoldDB" id="A0A2T0UXR7"/>
<feature type="transmembrane region" description="Helical" evidence="1">
    <location>
        <begin position="108"/>
        <end position="125"/>
    </location>
</feature>